<keyword evidence="1" id="KW-0812">Transmembrane</keyword>
<evidence type="ECO:0000313" key="3">
    <source>
        <dbReference type="Proteomes" id="UP000265566"/>
    </source>
</evidence>
<name>A0A396I156_MEDTR</name>
<feature type="transmembrane region" description="Helical" evidence="1">
    <location>
        <begin position="54"/>
        <end position="75"/>
    </location>
</feature>
<protein>
    <recommendedName>
        <fullName evidence="4">Transmembrane protein</fullName>
    </recommendedName>
</protein>
<accession>A0A396I156</accession>
<evidence type="ECO:0000256" key="1">
    <source>
        <dbReference type="SAM" id="Phobius"/>
    </source>
</evidence>
<evidence type="ECO:0008006" key="4">
    <source>
        <dbReference type="Google" id="ProtNLM"/>
    </source>
</evidence>
<dbReference type="EMBL" id="PSQE01000004">
    <property type="protein sequence ID" value="RHN58473.1"/>
    <property type="molecule type" value="Genomic_DNA"/>
</dbReference>
<sequence>MEKIPSRNHTYQRSRVCQTGIYILKFISLHKPLRHCQLKGHLIPHKKKNCYHSCIVKIIAPIAFLTNALGLTWVFTQEN</sequence>
<dbReference type="Proteomes" id="UP000265566">
    <property type="component" value="Chromosome 4"/>
</dbReference>
<evidence type="ECO:0000313" key="2">
    <source>
        <dbReference type="EMBL" id="RHN58473.1"/>
    </source>
</evidence>
<keyword evidence="1" id="KW-0472">Membrane</keyword>
<dbReference type="Gramene" id="rna20390">
    <property type="protein sequence ID" value="RHN58473.1"/>
    <property type="gene ID" value="gene20390"/>
</dbReference>
<proteinExistence type="predicted"/>
<keyword evidence="1" id="KW-1133">Transmembrane helix</keyword>
<reference evidence="3" key="1">
    <citation type="journal article" date="2018" name="Nat. Plants">
        <title>Whole-genome landscape of Medicago truncatula symbiotic genes.</title>
        <authorList>
            <person name="Pecrix Y."/>
            <person name="Staton S.E."/>
            <person name="Sallet E."/>
            <person name="Lelandais-Briere C."/>
            <person name="Moreau S."/>
            <person name="Carrere S."/>
            <person name="Blein T."/>
            <person name="Jardinaud M.F."/>
            <person name="Latrasse D."/>
            <person name="Zouine M."/>
            <person name="Zahm M."/>
            <person name="Kreplak J."/>
            <person name="Mayjonade B."/>
            <person name="Satge C."/>
            <person name="Perez M."/>
            <person name="Cauet S."/>
            <person name="Marande W."/>
            <person name="Chantry-Darmon C."/>
            <person name="Lopez-Roques C."/>
            <person name="Bouchez O."/>
            <person name="Berard A."/>
            <person name="Debelle F."/>
            <person name="Munos S."/>
            <person name="Bendahmane A."/>
            <person name="Berges H."/>
            <person name="Niebel A."/>
            <person name="Buitink J."/>
            <person name="Frugier F."/>
            <person name="Benhamed M."/>
            <person name="Crespi M."/>
            <person name="Gouzy J."/>
            <person name="Gamas P."/>
        </authorList>
    </citation>
    <scope>NUCLEOTIDE SEQUENCE [LARGE SCALE GENOMIC DNA]</scope>
    <source>
        <strain evidence="3">cv. Jemalong A17</strain>
    </source>
</reference>
<organism evidence="2 3">
    <name type="scientific">Medicago truncatula</name>
    <name type="common">Barrel medic</name>
    <name type="synonym">Medicago tribuloides</name>
    <dbReference type="NCBI Taxonomy" id="3880"/>
    <lineage>
        <taxon>Eukaryota</taxon>
        <taxon>Viridiplantae</taxon>
        <taxon>Streptophyta</taxon>
        <taxon>Embryophyta</taxon>
        <taxon>Tracheophyta</taxon>
        <taxon>Spermatophyta</taxon>
        <taxon>Magnoliopsida</taxon>
        <taxon>eudicotyledons</taxon>
        <taxon>Gunneridae</taxon>
        <taxon>Pentapetalae</taxon>
        <taxon>rosids</taxon>
        <taxon>fabids</taxon>
        <taxon>Fabales</taxon>
        <taxon>Fabaceae</taxon>
        <taxon>Papilionoideae</taxon>
        <taxon>50 kb inversion clade</taxon>
        <taxon>NPAAA clade</taxon>
        <taxon>Hologalegina</taxon>
        <taxon>IRL clade</taxon>
        <taxon>Trifolieae</taxon>
        <taxon>Medicago</taxon>
    </lineage>
</organism>
<comment type="caution">
    <text evidence="2">The sequence shown here is derived from an EMBL/GenBank/DDBJ whole genome shotgun (WGS) entry which is preliminary data.</text>
</comment>
<gene>
    <name evidence="2" type="ORF">MtrunA17_Chr4g0002821</name>
</gene>
<dbReference type="AlphaFoldDB" id="A0A396I156"/>